<dbReference type="PANTHER" id="PTHR12265:SF11">
    <property type="entry name" value="ALPHA_BETA-HYDROLASES SUPERFAMILY PROTEIN"/>
    <property type="match status" value="1"/>
</dbReference>
<protein>
    <submittedName>
        <fullName evidence="2 3">Uncharacterized protein</fullName>
    </submittedName>
</protein>
<keyword evidence="4" id="KW-1185">Reference proteome</keyword>
<dbReference type="EnsemblPlants" id="PNT65814">
    <property type="protein sequence ID" value="PNT65814"/>
    <property type="gene ID" value="BRADI_3g03050v3"/>
</dbReference>
<proteinExistence type="predicted"/>
<dbReference type="PANTHER" id="PTHR12265">
    <property type="entry name" value="TRANSMEMBRANE PROTEIN 53"/>
    <property type="match status" value="1"/>
</dbReference>
<dbReference type="SUPFAM" id="SSF53474">
    <property type="entry name" value="alpha/beta-Hydrolases"/>
    <property type="match status" value="1"/>
</dbReference>
<dbReference type="EMBL" id="CM000882">
    <property type="protein sequence ID" value="PNT65814.1"/>
    <property type="molecule type" value="Genomic_DNA"/>
</dbReference>
<dbReference type="InParanoid" id="A0A2K2CUW2"/>
<feature type="region of interest" description="Disordered" evidence="1">
    <location>
        <begin position="77"/>
        <end position="101"/>
    </location>
</feature>
<dbReference type="InterPro" id="IPR029058">
    <property type="entry name" value="AB_hydrolase_fold"/>
</dbReference>
<dbReference type="Proteomes" id="UP000008810">
    <property type="component" value="Chromosome 3"/>
</dbReference>
<evidence type="ECO:0000313" key="2">
    <source>
        <dbReference type="EMBL" id="PNT65814.1"/>
    </source>
</evidence>
<evidence type="ECO:0000256" key="1">
    <source>
        <dbReference type="SAM" id="MobiDB-lite"/>
    </source>
</evidence>
<dbReference type="ExpressionAtlas" id="A0A2K2CUW2">
    <property type="expression patterns" value="baseline"/>
</dbReference>
<reference evidence="2 3" key="1">
    <citation type="journal article" date="2010" name="Nature">
        <title>Genome sequencing and analysis of the model grass Brachypodium distachyon.</title>
        <authorList>
            <consortium name="International Brachypodium Initiative"/>
        </authorList>
    </citation>
    <scope>NUCLEOTIDE SEQUENCE [LARGE SCALE GENOMIC DNA]</scope>
    <source>
        <strain evidence="2 3">Bd21</strain>
    </source>
</reference>
<dbReference type="InterPro" id="IPR014729">
    <property type="entry name" value="Rossmann-like_a/b/a_fold"/>
</dbReference>
<evidence type="ECO:0000313" key="3">
    <source>
        <dbReference type="EnsemblPlants" id="PNT65814"/>
    </source>
</evidence>
<dbReference type="FunCoup" id="A0A2K2CUW2">
    <property type="interactions" value="277"/>
</dbReference>
<name>A0A2K2CUW2_BRADI</name>
<dbReference type="AlphaFoldDB" id="A0A2K2CUW2"/>
<dbReference type="InterPro" id="IPR008547">
    <property type="entry name" value="DUF829_TMEM53"/>
</dbReference>
<dbReference type="Pfam" id="PF05705">
    <property type="entry name" value="DUF829"/>
    <property type="match status" value="1"/>
</dbReference>
<reference evidence="3" key="3">
    <citation type="submission" date="2018-08" db="UniProtKB">
        <authorList>
            <consortium name="EnsemblPlants"/>
        </authorList>
    </citation>
    <scope>IDENTIFICATION</scope>
    <source>
        <strain evidence="3">cv. Bd21</strain>
    </source>
</reference>
<gene>
    <name evidence="2" type="ORF">BRADI_3g03050v3</name>
</gene>
<evidence type="ECO:0000313" key="4">
    <source>
        <dbReference type="Proteomes" id="UP000008810"/>
    </source>
</evidence>
<reference evidence="2" key="2">
    <citation type="submission" date="2017-06" db="EMBL/GenBank/DDBJ databases">
        <title>WGS assembly of Brachypodium distachyon.</title>
        <authorList>
            <consortium name="The International Brachypodium Initiative"/>
            <person name="Lucas S."/>
            <person name="Harmon-Smith M."/>
            <person name="Lail K."/>
            <person name="Tice H."/>
            <person name="Grimwood J."/>
            <person name="Bruce D."/>
            <person name="Barry K."/>
            <person name="Shu S."/>
            <person name="Lindquist E."/>
            <person name="Wang M."/>
            <person name="Pitluck S."/>
            <person name="Vogel J.P."/>
            <person name="Garvin D.F."/>
            <person name="Mockler T.C."/>
            <person name="Schmutz J."/>
            <person name="Rokhsar D."/>
            <person name="Bevan M.W."/>
        </authorList>
    </citation>
    <scope>NUCLEOTIDE SEQUENCE</scope>
    <source>
        <strain evidence="2">Bd21</strain>
    </source>
</reference>
<organism evidence="2">
    <name type="scientific">Brachypodium distachyon</name>
    <name type="common">Purple false brome</name>
    <name type="synonym">Trachynia distachya</name>
    <dbReference type="NCBI Taxonomy" id="15368"/>
    <lineage>
        <taxon>Eukaryota</taxon>
        <taxon>Viridiplantae</taxon>
        <taxon>Streptophyta</taxon>
        <taxon>Embryophyta</taxon>
        <taxon>Tracheophyta</taxon>
        <taxon>Spermatophyta</taxon>
        <taxon>Magnoliopsida</taxon>
        <taxon>Liliopsida</taxon>
        <taxon>Poales</taxon>
        <taxon>Poaceae</taxon>
        <taxon>BOP clade</taxon>
        <taxon>Pooideae</taxon>
        <taxon>Stipodae</taxon>
        <taxon>Brachypodieae</taxon>
        <taxon>Brachypodium</taxon>
    </lineage>
</organism>
<dbReference type="SUPFAM" id="SSF52374">
    <property type="entry name" value="Nucleotidylyl transferase"/>
    <property type="match status" value="1"/>
</dbReference>
<dbReference type="Gene3D" id="3.40.50.620">
    <property type="entry name" value="HUPs"/>
    <property type="match status" value="1"/>
</dbReference>
<dbReference type="OrthoDB" id="77878at2759"/>
<sequence>MAMAACSVRLLAAAAAHRSTSAAAVRQTRRRPVACSSLSFPPGGRGPSSSIRASFSSISLPSSAPFFNLLPPDSDPFIQWDPPPPQDASIHSGSGGVGGGRGDEEGSTLVVLLGWLGARQKHLRRYADLYRGRGVGSVRFVVPVRELVGLDLGRRVERRVADLAAEIAAWCDADRRRTLLFHTFSNTGWLAYGAVLENLQSRADIIERIRGCIVDSAPVLEIRPEVWAAGFSAAMLKKSSSLTGPSSDFLDGSTLNGALNKVNSVSELTRPSWGETFLLSTLQKFFEIVLHLPDVNQRLRKVLAVLSEKQPSCPQFYLYSSADRVIPAECVESFIGMQRSRGLSVSAYDFVSSPHVDHYRSFPHLYSAKIDEFLKICSPARAAAELARERIVIGVCDGPMLSKKKYAYLIQPIEKRMENVKDYIKSIKPDLEVHVEPITDPYGPSIVDAALDAIIVSKETLPGGFAVNRKRAERGLTQLQIEVVELVPEKSTGDKISSTTFRKIEAEKQQLQRMQDQQQQDQTFQFECDT</sequence>
<accession>A0A2K2CUW2</accession>
<dbReference type="Gramene" id="PNT65814">
    <property type="protein sequence ID" value="PNT65814"/>
    <property type="gene ID" value="BRADI_3g03050v3"/>
</dbReference>